<dbReference type="EMBL" id="FNIA01000021">
    <property type="protein sequence ID" value="SDN22478.1"/>
    <property type="molecule type" value="Genomic_DNA"/>
</dbReference>
<dbReference type="PANTHER" id="PTHR11803:SF39">
    <property type="entry name" value="2-IMINOBUTANOATE_2-IMINOPROPANOATE DEAMINASE"/>
    <property type="match status" value="1"/>
</dbReference>
<accession>A0A1G9ZMC0</accession>
<dbReference type="InterPro" id="IPR035959">
    <property type="entry name" value="RutC-like_sf"/>
</dbReference>
<dbReference type="SUPFAM" id="SSF55298">
    <property type="entry name" value="YjgF-like"/>
    <property type="match status" value="1"/>
</dbReference>
<organism evidence="1 2">
    <name type="scientific">Haloarchaeobius iranensis</name>
    <dbReference type="NCBI Taxonomy" id="996166"/>
    <lineage>
        <taxon>Archaea</taxon>
        <taxon>Methanobacteriati</taxon>
        <taxon>Methanobacteriota</taxon>
        <taxon>Stenosarchaea group</taxon>
        <taxon>Halobacteria</taxon>
        <taxon>Halobacteriales</taxon>
        <taxon>Halorubellaceae</taxon>
        <taxon>Haloarchaeobius</taxon>
    </lineage>
</organism>
<evidence type="ECO:0000313" key="1">
    <source>
        <dbReference type="EMBL" id="SDN22478.1"/>
    </source>
</evidence>
<gene>
    <name evidence="1" type="ORF">SAMN05192554_12134</name>
</gene>
<evidence type="ECO:0000313" key="2">
    <source>
        <dbReference type="Proteomes" id="UP000199370"/>
    </source>
</evidence>
<dbReference type="STRING" id="996166.SAMN05192554_12134"/>
<dbReference type="InterPro" id="IPR006175">
    <property type="entry name" value="YjgF/YER057c/UK114"/>
</dbReference>
<dbReference type="CDD" id="cd00448">
    <property type="entry name" value="YjgF_YER057c_UK114_family"/>
    <property type="match status" value="1"/>
</dbReference>
<dbReference type="Proteomes" id="UP000199370">
    <property type="component" value="Unassembled WGS sequence"/>
</dbReference>
<dbReference type="AlphaFoldDB" id="A0A1G9ZMC0"/>
<keyword evidence="2" id="KW-1185">Reference proteome</keyword>
<protein>
    <submittedName>
        <fullName evidence="1">2-iminobutanoate/2-iminopropanoate deaminase</fullName>
    </submittedName>
</protein>
<reference evidence="1 2" key="1">
    <citation type="submission" date="2016-10" db="EMBL/GenBank/DDBJ databases">
        <authorList>
            <person name="de Groot N.N."/>
        </authorList>
    </citation>
    <scope>NUCLEOTIDE SEQUENCE [LARGE SCALE GENOMIC DNA]</scope>
    <source>
        <strain evidence="2">EB21,IBRC-M 10013,KCTC 4048</strain>
    </source>
</reference>
<dbReference type="Gene3D" id="3.30.1330.40">
    <property type="entry name" value="RutC-like"/>
    <property type="match status" value="1"/>
</dbReference>
<dbReference type="GO" id="GO:0019239">
    <property type="term" value="F:deaminase activity"/>
    <property type="evidence" value="ECO:0007669"/>
    <property type="project" value="TreeGrafter"/>
</dbReference>
<dbReference type="GO" id="GO:0005829">
    <property type="term" value="C:cytosol"/>
    <property type="evidence" value="ECO:0007669"/>
    <property type="project" value="TreeGrafter"/>
</dbReference>
<dbReference type="Pfam" id="PF01042">
    <property type="entry name" value="Ribonuc_L-PSP"/>
    <property type="match status" value="1"/>
</dbReference>
<name>A0A1G9ZMC0_9EURY</name>
<dbReference type="PANTHER" id="PTHR11803">
    <property type="entry name" value="2-IMINOBUTANOATE/2-IMINOPROPANOATE DEAMINASE RIDA"/>
    <property type="match status" value="1"/>
</dbReference>
<proteinExistence type="predicted"/>
<sequence length="83" mass="9212">MHPPCVSSNCVWGNLEAQLEQHGKEMSDVLQLTLYLAEMDAYQRVNDTYEHYFDEAYPARTTVGVCELLGGAAVTVDSVVAME</sequence>